<keyword evidence="9" id="KW-0539">Nucleus</keyword>
<dbReference type="GO" id="GO:0008170">
    <property type="term" value="F:N-methyltransferase activity"/>
    <property type="evidence" value="ECO:0007669"/>
    <property type="project" value="UniProtKB-ARBA"/>
</dbReference>
<feature type="domain" description="C2H2-type" evidence="12">
    <location>
        <begin position="177"/>
        <end position="205"/>
    </location>
</feature>
<keyword evidence="4 10" id="KW-0863">Zinc-finger</keyword>
<dbReference type="EnsemblMetazoa" id="XM_014391277.2">
    <property type="protein sequence ID" value="XP_014246763.1"/>
    <property type="gene ID" value="LOC106665084"/>
</dbReference>
<dbReference type="RefSeq" id="XP_014246763.1">
    <property type="nucleotide sequence ID" value="XM_014391277.2"/>
</dbReference>
<dbReference type="FunFam" id="3.30.160.60:FF:000150">
    <property type="entry name" value="Mds1 and evi1 complex locus protein"/>
    <property type="match status" value="1"/>
</dbReference>
<dbReference type="Pfam" id="PF00096">
    <property type="entry name" value="zf-C2H2"/>
    <property type="match status" value="6"/>
</dbReference>
<feature type="region of interest" description="Disordered" evidence="11">
    <location>
        <begin position="118"/>
        <end position="145"/>
    </location>
</feature>
<organism evidence="13 14">
    <name type="scientific">Cimex lectularius</name>
    <name type="common">Bed bug</name>
    <name type="synonym">Acanthia lectularia</name>
    <dbReference type="NCBI Taxonomy" id="79782"/>
    <lineage>
        <taxon>Eukaryota</taxon>
        <taxon>Metazoa</taxon>
        <taxon>Ecdysozoa</taxon>
        <taxon>Arthropoda</taxon>
        <taxon>Hexapoda</taxon>
        <taxon>Insecta</taxon>
        <taxon>Pterygota</taxon>
        <taxon>Neoptera</taxon>
        <taxon>Paraneoptera</taxon>
        <taxon>Hemiptera</taxon>
        <taxon>Heteroptera</taxon>
        <taxon>Panheteroptera</taxon>
        <taxon>Cimicomorpha</taxon>
        <taxon>Cimicidae</taxon>
        <taxon>Cimex</taxon>
    </lineage>
</organism>
<dbReference type="FunFam" id="3.30.160.60:FF:000112">
    <property type="entry name" value="Mds1 and evi1 complex locus protein"/>
    <property type="match status" value="1"/>
</dbReference>
<feature type="compositionally biased region" description="Polar residues" evidence="11">
    <location>
        <begin position="760"/>
        <end position="774"/>
    </location>
</feature>
<keyword evidence="5" id="KW-0862">Zinc</keyword>
<dbReference type="GO" id="GO:0006355">
    <property type="term" value="P:regulation of DNA-templated transcription"/>
    <property type="evidence" value="ECO:0007669"/>
    <property type="project" value="UniProtKB-ARBA"/>
</dbReference>
<dbReference type="FunFam" id="3.30.160.60:FF:000159">
    <property type="entry name" value="Mds1 and evi1 complex locus protein"/>
    <property type="match status" value="1"/>
</dbReference>
<evidence type="ECO:0000256" key="2">
    <source>
        <dbReference type="ARBA" id="ARBA00022723"/>
    </source>
</evidence>
<evidence type="ECO:0000256" key="1">
    <source>
        <dbReference type="ARBA" id="ARBA00004123"/>
    </source>
</evidence>
<evidence type="ECO:0000256" key="7">
    <source>
        <dbReference type="ARBA" id="ARBA00023125"/>
    </source>
</evidence>
<feature type="region of interest" description="Disordered" evidence="11">
    <location>
        <begin position="677"/>
        <end position="700"/>
    </location>
</feature>
<dbReference type="InterPro" id="IPR013087">
    <property type="entry name" value="Znf_C2H2_type"/>
</dbReference>
<evidence type="ECO:0000256" key="8">
    <source>
        <dbReference type="ARBA" id="ARBA00023163"/>
    </source>
</evidence>
<keyword evidence="2" id="KW-0479">Metal-binding</keyword>
<feature type="region of interest" description="Disordered" evidence="11">
    <location>
        <begin position="714"/>
        <end position="774"/>
    </location>
</feature>
<dbReference type="InterPro" id="IPR046341">
    <property type="entry name" value="SET_dom_sf"/>
</dbReference>
<dbReference type="GO" id="GO:0003677">
    <property type="term" value="F:DNA binding"/>
    <property type="evidence" value="ECO:0007669"/>
    <property type="project" value="UniProtKB-KW"/>
</dbReference>
<dbReference type="GO" id="GO:0008270">
    <property type="term" value="F:zinc ion binding"/>
    <property type="evidence" value="ECO:0007669"/>
    <property type="project" value="UniProtKB-KW"/>
</dbReference>
<feature type="compositionally biased region" description="Basic and acidic residues" evidence="11">
    <location>
        <begin position="119"/>
        <end position="131"/>
    </location>
</feature>
<dbReference type="OrthoDB" id="9368434at2759"/>
<feature type="compositionally biased region" description="Low complexity" evidence="11">
    <location>
        <begin position="408"/>
        <end position="421"/>
    </location>
</feature>
<sequence>MRGSSEEGEATRLPTELELRGTAGVWAREGIQPGTKYGPFTGNWVPKPLDPRFAWEVRVAENRGFLDGTLEFSNWLKYIRSTNKPEETNARALLVAGQVYYEILIEIKAGEEIILGPKEPLRPETKEEPRTGSHQLSNGEEEDEDIARCPVCDTPFTDVDQLDDHLVSGHSYVSGQYRCDKCTKSFCWKPCLVIHQGTRHGEVRRYSCENCTRVFSDPSNLQRHIRSHHVGARSHACQECGKTFATSSGLKQHTHIHSSIKPFRCEVCLKAYTQFSNLCRHKRMHSDCRLQIKCEKCRQTFNTGTSLAKHKRFCDSTSPVSTPSTMNHIPQPGANPFLLYPRTHGGLPFYPPTLIPPYPSLFHPSAPAPGLLSNPLLFPPKPEEDMNIFNFRLTAEAYNSFRQRDSSHSPSPSRTTISPSEPVTPSMNSILSLSKVSPPTAEEAVTNERPSPARPPTSASYPKPDESREMSAPDGTASPLSSKVDNLPEQPLDLRIGGKREGSPSPFRNTPSPKPKRLRPESPEGEKPAMAYPRPIHPVFLEALYRPQFPERFPAFPARPFPFMNTVNRYDIRAPFPGNKPYQDVLSSTPPTGRNKDRYACKFCGKVFPRSANLTRHLRTHTGEQPYKCKYCERSFSISSNLQRHVRNIHNKEKPFKCSMCDRCFGQQTNLDRHLKKHEGEDGTVAVADSPSSAENEREETYFDEIRSFMGKVTYNGPYPQPSVKEETETSSEEGSPSLSPYQESPIPMVISPYLKDEQPLNNNTESVPVQVTS</sequence>
<dbReference type="Gene3D" id="2.170.270.10">
    <property type="entry name" value="SET domain"/>
    <property type="match status" value="1"/>
</dbReference>
<evidence type="ECO:0000256" key="9">
    <source>
        <dbReference type="ARBA" id="ARBA00023242"/>
    </source>
</evidence>
<dbReference type="SMART" id="SM00355">
    <property type="entry name" value="ZnF_C2H2"/>
    <property type="match status" value="9"/>
</dbReference>
<dbReference type="InterPro" id="IPR036236">
    <property type="entry name" value="Znf_C2H2_sf"/>
</dbReference>
<dbReference type="GO" id="GO:0008757">
    <property type="term" value="F:S-adenosylmethionine-dependent methyltransferase activity"/>
    <property type="evidence" value="ECO:0007669"/>
    <property type="project" value="UniProtKB-ARBA"/>
</dbReference>
<feature type="domain" description="C2H2-type" evidence="12">
    <location>
        <begin position="263"/>
        <end position="290"/>
    </location>
</feature>
<name>A0A8I6RI59_CIMLE</name>
<dbReference type="FunFam" id="3.30.160.60:FF:000126">
    <property type="entry name" value="Mds1 and evi1 complex locus protein"/>
    <property type="match status" value="1"/>
</dbReference>
<keyword evidence="3" id="KW-0677">Repeat</keyword>
<feature type="compositionally biased region" description="Basic and acidic residues" evidence="11">
    <location>
        <begin position="518"/>
        <end position="527"/>
    </location>
</feature>
<evidence type="ECO:0000259" key="12">
    <source>
        <dbReference type="PROSITE" id="PS50157"/>
    </source>
</evidence>
<keyword evidence="14" id="KW-1185">Reference proteome</keyword>
<dbReference type="FunFam" id="3.30.160.60:FF:000929">
    <property type="entry name" value="Uncharacterized protein, isoform B"/>
    <property type="match status" value="1"/>
</dbReference>
<dbReference type="Pfam" id="PF12874">
    <property type="entry name" value="zf-met"/>
    <property type="match status" value="1"/>
</dbReference>
<evidence type="ECO:0000256" key="11">
    <source>
        <dbReference type="SAM" id="MobiDB-lite"/>
    </source>
</evidence>
<feature type="domain" description="C2H2-type" evidence="12">
    <location>
        <begin position="206"/>
        <end position="234"/>
    </location>
</feature>
<feature type="domain" description="C2H2-type" evidence="12">
    <location>
        <begin position="627"/>
        <end position="655"/>
    </location>
</feature>
<evidence type="ECO:0000256" key="4">
    <source>
        <dbReference type="ARBA" id="ARBA00022771"/>
    </source>
</evidence>
<dbReference type="InterPro" id="IPR050331">
    <property type="entry name" value="Zinc_finger"/>
</dbReference>
<dbReference type="FunFam" id="3.30.160.60:FF:001912">
    <property type="entry name" value="Hamlet, isoform B"/>
    <property type="match status" value="1"/>
</dbReference>
<dbReference type="PROSITE" id="PS50157">
    <property type="entry name" value="ZINC_FINGER_C2H2_2"/>
    <property type="match status" value="8"/>
</dbReference>
<dbReference type="PANTHER" id="PTHR16515">
    <property type="entry name" value="PR DOMAIN ZINC FINGER PROTEIN"/>
    <property type="match status" value="1"/>
</dbReference>
<feature type="compositionally biased region" description="Polar residues" evidence="11">
    <location>
        <begin position="423"/>
        <end position="437"/>
    </location>
</feature>
<dbReference type="Proteomes" id="UP000494040">
    <property type="component" value="Unassembled WGS sequence"/>
</dbReference>
<feature type="domain" description="C2H2-type" evidence="12">
    <location>
        <begin position="599"/>
        <end position="626"/>
    </location>
</feature>
<dbReference type="AlphaFoldDB" id="A0A8I6RI59"/>
<dbReference type="GeneID" id="106665084"/>
<dbReference type="KEGG" id="clec:106665084"/>
<accession>A0A8I6RI59</accession>
<evidence type="ECO:0000256" key="5">
    <source>
        <dbReference type="ARBA" id="ARBA00022833"/>
    </source>
</evidence>
<dbReference type="InterPro" id="IPR001214">
    <property type="entry name" value="SET_dom"/>
</dbReference>
<comment type="subcellular location">
    <subcellularLocation>
        <location evidence="1">Nucleus</location>
    </subcellularLocation>
</comment>
<dbReference type="GO" id="GO:0005634">
    <property type="term" value="C:nucleus"/>
    <property type="evidence" value="ECO:0007669"/>
    <property type="project" value="UniProtKB-SubCell"/>
</dbReference>
<protein>
    <recommendedName>
        <fullName evidence="12">C2H2-type domain-containing protein</fullName>
    </recommendedName>
</protein>
<evidence type="ECO:0000313" key="13">
    <source>
        <dbReference type="EnsemblMetazoa" id="XP_014246763.1"/>
    </source>
</evidence>
<evidence type="ECO:0000256" key="6">
    <source>
        <dbReference type="ARBA" id="ARBA00023015"/>
    </source>
</evidence>
<dbReference type="Gene3D" id="3.30.160.60">
    <property type="entry name" value="Classic Zinc Finger"/>
    <property type="match status" value="7"/>
</dbReference>
<dbReference type="PANTHER" id="PTHR16515:SF49">
    <property type="entry name" value="GASTRULA ZINC FINGER PROTEIN XLCGF49.1-LIKE-RELATED"/>
    <property type="match status" value="1"/>
</dbReference>
<dbReference type="Pfam" id="PF21549">
    <property type="entry name" value="PRDM2_PR"/>
    <property type="match status" value="1"/>
</dbReference>
<keyword evidence="6" id="KW-0805">Transcription regulation</keyword>
<evidence type="ECO:0000313" key="14">
    <source>
        <dbReference type="Proteomes" id="UP000494040"/>
    </source>
</evidence>
<feature type="domain" description="C2H2-type" evidence="12">
    <location>
        <begin position="656"/>
        <end position="683"/>
    </location>
</feature>
<reference evidence="13" key="1">
    <citation type="submission" date="2022-01" db="UniProtKB">
        <authorList>
            <consortium name="EnsemblMetazoa"/>
        </authorList>
    </citation>
    <scope>IDENTIFICATION</scope>
</reference>
<dbReference type="PROSITE" id="PS00028">
    <property type="entry name" value="ZINC_FINGER_C2H2_1"/>
    <property type="match status" value="6"/>
</dbReference>
<dbReference type="SUPFAM" id="SSF57667">
    <property type="entry name" value="beta-beta-alpha zinc fingers"/>
    <property type="match status" value="5"/>
</dbReference>
<feature type="domain" description="C2H2-type" evidence="12">
    <location>
        <begin position="292"/>
        <end position="319"/>
    </location>
</feature>
<keyword evidence="8" id="KW-0804">Transcription</keyword>
<dbReference type="GO" id="GO:0008276">
    <property type="term" value="F:protein methyltransferase activity"/>
    <property type="evidence" value="ECO:0007669"/>
    <property type="project" value="UniProtKB-ARBA"/>
</dbReference>
<dbReference type="OMA" id="NCTKVFC"/>
<evidence type="ECO:0000256" key="10">
    <source>
        <dbReference type="PROSITE-ProRule" id="PRU00042"/>
    </source>
</evidence>
<proteinExistence type="predicted"/>
<keyword evidence="7" id="KW-0238">DNA-binding</keyword>
<evidence type="ECO:0000256" key="3">
    <source>
        <dbReference type="ARBA" id="ARBA00022737"/>
    </source>
</evidence>
<feature type="domain" description="C2H2-type" evidence="12">
    <location>
        <begin position="235"/>
        <end position="262"/>
    </location>
</feature>
<feature type="region of interest" description="Disordered" evidence="11">
    <location>
        <begin position="401"/>
        <end position="531"/>
    </location>
</feature>